<dbReference type="PANTHER" id="PTHR34773:SF1">
    <property type="entry name" value="FLAGELLAR SECRETION CHAPERONE FLIS"/>
    <property type="match status" value="1"/>
</dbReference>
<organism evidence="7 8">
    <name type="scientific">Sporolactobacillus terrae</name>
    <dbReference type="NCBI Taxonomy" id="269673"/>
    <lineage>
        <taxon>Bacteria</taxon>
        <taxon>Bacillati</taxon>
        <taxon>Bacillota</taxon>
        <taxon>Bacilli</taxon>
        <taxon>Bacillales</taxon>
        <taxon>Sporolactobacillaceae</taxon>
        <taxon>Sporolactobacillus</taxon>
    </lineage>
</organism>
<protein>
    <recommendedName>
        <fullName evidence="6">Flagellar secretion chaperone FliS</fullName>
    </recommendedName>
</protein>
<dbReference type="CDD" id="cd16098">
    <property type="entry name" value="FliS"/>
    <property type="match status" value="1"/>
</dbReference>
<keyword evidence="7" id="KW-0282">Flagellum</keyword>
<keyword evidence="7" id="KW-0969">Cilium</keyword>
<keyword evidence="8" id="KW-1185">Reference proteome</keyword>
<dbReference type="InterPro" id="IPR036584">
    <property type="entry name" value="FliS_sf"/>
</dbReference>
<comment type="similarity">
    <text evidence="2 6">Belongs to the FliS family.</text>
</comment>
<keyword evidence="7" id="KW-0966">Cell projection</keyword>
<dbReference type="Proteomes" id="UP000285882">
    <property type="component" value="Chromosome"/>
</dbReference>
<dbReference type="PIRSF" id="PIRSF039090">
    <property type="entry name" value="Flis"/>
    <property type="match status" value="1"/>
</dbReference>
<evidence type="ECO:0000256" key="2">
    <source>
        <dbReference type="ARBA" id="ARBA00008787"/>
    </source>
</evidence>
<dbReference type="NCBIfam" id="TIGR00208">
    <property type="entry name" value="fliS"/>
    <property type="match status" value="1"/>
</dbReference>
<keyword evidence="5" id="KW-0143">Chaperone</keyword>
<dbReference type="EMBL" id="CP025688">
    <property type="protein sequence ID" value="QAA21967.1"/>
    <property type="molecule type" value="Genomic_DNA"/>
</dbReference>
<reference evidence="7 8" key="1">
    <citation type="submission" date="2018-01" db="EMBL/GenBank/DDBJ databases">
        <title>Complete genome sequencing of Sporolactobacillus terrae DLG3.</title>
        <authorList>
            <person name="Nam Y.-D."/>
            <person name="Kang J."/>
            <person name="Chung W.-H."/>
        </authorList>
    </citation>
    <scope>NUCLEOTIDE SEQUENCE [LARGE SCALE GENOMIC DNA]</scope>
    <source>
        <strain evidence="7 8">DLG3</strain>
    </source>
</reference>
<evidence type="ECO:0000256" key="3">
    <source>
        <dbReference type="ARBA" id="ARBA00022490"/>
    </source>
</evidence>
<comment type="subcellular location">
    <subcellularLocation>
        <location evidence="1 6">Cytoplasm</location>
        <location evidence="1 6">Cytosol</location>
    </subcellularLocation>
</comment>
<dbReference type="Gene3D" id="1.20.120.340">
    <property type="entry name" value="Flagellar protein FliS"/>
    <property type="match status" value="1"/>
</dbReference>
<gene>
    <name evidence="7" type="ORF">C0674_04665</name>
</gene>
<dbReference type="Pfam" id="PF02561">
    <property type="entry name" value="FliS"/>
    <property type="match status" value="1"/>
</dbReference>
<sequence length="132" mass="15487">MVQASAYKSYQLNSVLTATPGELTLMLYNGCIKFIRQAKLAMEQDKIEEKNTYIQKAQKIIRELMVTLDQKQDVAKSMMQMYDYMNRRLIDANIKSDPLILDEVEGYAVDFRDTWKQVIEITQKNQPKRDRV</sequence>
<dbReference type="InterPro" id="IPR003713">
    <property type="entry name" value="FliS"/>
</dbReference>
<evidence type="ECO:0000313" key="7">
    <source>
        <dbReference type="EMBL" id="QAA21967.1"/>
    </source>
</evidence>
<evidence type="ECO:0000256" key="6">
    <source>
        <dbReference type="PIRNR" id="PIRNR039090"/>
    </source>
</evidence>
<dbReference type="RefSeq" id="WP_128166402.1">
    <property type="nucleotide sequence ID" value="NZ_AP021853.1"/>
</dbReference>
<accession>A0ABX5Q5Q3</accession>
<proteinExistence type="inferred from homology"/>
<evidence type="ECO:0000256" key="5">
    <source>
        <dbReference type="ARBA" id="ARBA00023186"/>
    </source>
</evidence>
<keyword evidence="4 6" id="KW-1005">Bacterial flagellum biogenesis</keyword>
<keyword evidence="3 6" id="KW-0963">Cytoplasm</keyword>
<dbReference type="PANTHER" id="PTHR34773">
    <property type="entry name" value="FLAGELLAR SECRETION CHAPERONE FLIS"/>
    <property type="match status" value="1"/>
</dbReference>
<name>A0ABX5Q5Q3_9BACL</name>
<evidence type="ECO:0000256" key="1">
    <source>
        <dbReference type="ARBA" id="ARBA00004514"/>
    </source>
</evidence>
<evidence type="ECO:0000313" key="8">
    <source>
        <dbReference type="Proteomes" id="UP000285882"/>
    </source>
</evidence>
<dbReference type="SUPFAM" id="SSF101116">
    <property type="entry name" value="Flagellar export chaperone FliS"/>
    <property type="match status" value="1"/>
</dbReference>
<evidence type="ECO:0000256" key="4">
    <source>
        <dbReference type="ARBA" id="ARBA00022795"/>
    </source>
</evidence>